<sequence length="533" mass="59566">MKSMHMDRHHAKARTALNLDVLRTVISFLPVADLKGIAVVSQPLHEEASREILSRGVHLRSNATKLKSFCDFMLKRDPPLFPYLRTFTLEHLPHRYVDQTAIDPTEILEVLSRAVYLRYLRIRWSDFLFTAESDKRLFITLPKLPDLRRLEVWTRSNTTDTLVAETVLNLRSQLRTLDVPSDPDNQLSPDFPNLLAEKQQSLYSLRICYPSLTNTQWAPFPSVRVLYLQIGDKLPSLPQLVHIFPALRELSVSAVGFEVDFAHPSPEHVRARNEALAFQSSGKGWKSLDVLTAATIGDPWVLCLTCPVGSVSLGHYDVGSHRAFVDVVSGTRPRKVAVHLACAQYCVRPDGLQNIFVFPSGVEDGTEEGVRGATHAVLMVSISSFNTVQDTATIIVSGPTVPSSLILTAGTSAQDTIASHVKDSALEYIHIGFAEFFMSGELDERILKPEDIHEEVKKVIQEIDLELLVSGIVATGTRLRFVAVTAATRDQSMWAIDRTDNGQLVGRVKNAFSAREIIDREERRHKGTGWFSQ</sequence>
<dbReference type="OMA" id="RNLTIEH"/>
<evidence type="ECO:0008006" key="3">
    <source>
        <dbReference type="Google" id="ProtNLM"/>
    </source>
</evidence>
<dbReference type="AlphaFoldDB" id="R7SPK1"/>
<dbReference type="KEGG" id="dsq:DICSQDRAFT_182900"/>
<accession>R7SPK1</accession>
<dbReference type="RefSeq" id="XP_007369355.1">
    <property type="nucleotide sequence ID" value="XM_007369293.1"/>
</dbReference>
<dbReference type="SUPFAM" id="SSF52047">
    <property type="entry name" value="RNI-like"/>
    <property type="match status" value="1"/>
</dbReference>
<reference evidence="1 2" key="1">
    <citation type="journal article" date="2012" name="Science">
        <title>The Paleozoic origin of enzymatic lignin decomposition reconstructed from 31 fungal genomes.</title>
        <authorList>
            <person name="Floudas D."/>
            <person name="Binder M."/>
            <person name="Riley R."/>
            <person name="Barry K."/>
            <person name="Blanchette R.A."/>
            <person name="Henrissat B."/>
            <person name="Martinez A.T."/>
            <person name="Otillar R."/>
            <person name="Spatafora J.W."/>
            <person name="Yadav J.S."/>
            <person name="Aerts A."/>
            <person name="Benoit I."/>
            <person name="Boyd A."/>
            <person name="Carlson A."/>
            <person name="Copeland A."/>
            <person name="Coutinho P.M."/>
            <person name="de Vries R.P."/>
            <person name="Ferreira P."/>
            <person name="Findley K."/>
            <person name="Foster B."/>
            <person name="Gaskell J."/>
            <person name="Glotzer D."/>
            <person name="Gorecki P."/>
            <person name="Heitman J."/>
            <person name="Hesse C."/>
            <person name="Hori C."/>
            <person name="Igarashi K."/>
            <person name="Jurgens J.A."/>
            <person name="Kallen N."/>
            <person name="Kersten P."/>
            <person name="Kohler A."/>
            <person name="Kuees U."/>
            <person name="Kumar T.K.A."/>
            <person name="Kuo A."/>
            <person name="LaButti K."/>
            <person name="Larrondo L.F."/>
            <person name="Lindquist E."/>
            <person name="Ling A."/>
            <person name="Lombard V."/>
            <person name="Lucas S."/>
            <person name="Lundell T."/>
            <person name="Martin R."/>
            <person name="McLaughlin D.J."/>
            <person name="Morgenstern I."/>
            <person name="Morin E."/>
            <person name="Murat C."/>
            <person name="Nagy L.G."/>
            <person name="Nolan M."/>
            <person name="Ohm R.A."/>
            <person name="Patyshakuliyeva A."/>
            <person name="Rokas A."/>
            <person name="Ruiz-Duenas F.J."/>
            <person name="Sabat G."/>
            <person name="Salamov A."/>
            <person name="Samejima M."/>
            <person name="Schmutz J."/>
            <person name="Slot J.C."/>
            <person name="St John F."/>
            <person name="Stenlid J."/>
            <person name="Sun H."/>
            <person name="Sun S."/>
            <person name="Syed K."/>
            <person name="Tsang A."/>
            <person name="Wiebenga A."/>
            <person name="Young D."/>
            <person name="Pisabarro A."/>
            <person name="Eastwood D.C."/>
            <person name="Martin F."/>
            <person name="Cullen D."/>
            <person name="Grigoriev I.V."/>
            <person name="Hibbett D.S."/>
        </authorList>
    </citation>
    <scope>NUCLEOTIDE SEQUENCE [LARGE SCALE GENOMIC DNA]</scope>
    <source>
        <strain evidence="1 2">LYAD-421 SS1</strain>
    </source>
</reference>
<dbReference type="Gene3D" id="3.80.10.10">
    <property type="entry name" value="Ribonuclease Inhibitor"/>
    <property type="match status" value="1"/>
</dbReference>
<evidence type="ECO:0000313" key="2">
    <source>
        <dbReference type="Proteomes" id="UP000053319"/>
    </source>
</evidence>
<dbReference type="InterPro" id="IPR032675">
    <property type="entry name" value="LRR_dom_sf"/>
</dbReference>
<proteinExistence type="predicted"/>
<dbReference type="HOGENOM" id="CLU_510915_0_0_1"/>
<dbReference type="EMBL" id="JH719443">
    <property type="protein sequence ID" value="EJF57858.1"/>
    <property type="molecule type" value="Genomic_DNA"/>
</dbReference>
<organism evidence="1 2">
    <name type="scientific">Dichomitus squalens (strain LYAD-421)</name>
    <name type="common">Western red white-rot fungus</name>
    <dbReference type="NCBI Taxonomy" id="732165"/>
    <lineage>
        <taxon>Eukaryota</taxon>
        <taxon>Fungi</taxon>
        <taxon>Dikarya</taxon>
        <taxon>Basidiomycota</taxon>
        <taxon>Agaricomycotina</taxon>
        <taxon>Agaricomycetes</taxon>
        <taxon>Polyporales</taxon>
        <taxon>Polyporaceae</taxon>
        <taxon>Dichomitus</taxon>
    </lineage>
</organism>
<dbReference type="OrthoDB" id="2746427at2759"/>
<protein>
    <recommendedName>
        <fullName evidence="3">F-box domain-containing protein</fullName>
    </recommendedName>
</protein>
<gene>
    <name evidence="1" type="ORF">DICSQDRAFT_182900</name>
</gene>
<evidence type="ECO:0000313" key="1">
    <source>
        <dbReference type="EMBL" id="EJF57858.1"/>
    </source>
</evidence>
<dbReference type="GeneID" id="18841243"/>
<name>R7SPK1_DICSQ</name>
<dbReference type="Proteomes" id="UP000053319">
    <property type="component" value="Unassembled WGS sequence"/>
</dbReference>